<dbReference type="InterPro" id="IPR030381">
    <property type="entry name" value="G_DYNAMIN_dom"/>
</dbReference>
<evidence type="ECO:0000256" key="10">
    <source>
        <dbReference type="ARBA" id="ARBA00023054"/>
    </source>
</evidence>
<evidence type="ECO:0000256" key="12">
    <source>
        <dbReference type="ARBA" id="ARBA00023128"/>
    </source>
</evidence>
<dbReference type="PROSITE" id="PS51718">
    <property type="entry name" value="G_DYNAMIN_2"/>
    <property type="match status" value="1"/>
</dbReference>
<comment type="subcellular location">
    <subcellularLocation>
        <location evidence="2">Mitochondrion outer membrane</location>
        <topology evidence="2">Multi-pass membrane protein</topology>
    </subcellularLocation>
    <subcellularLocation>
        <location evidence="17 18">Nucleus</location>
    </subcellularLocation>
</comment>
<dbReference type="GO" id="GO:0008053">
    <property type="term" value="P:mitochondrial fusion"/>
    <property type="evidence" value="ECO:0007669"/>
    <property type="project" value="InterPro"/>
</dbReference>
<evidence type="ECO:0000256" key="17">
    <source>
        <dbReference type="PROSITE-ProRule" id="PRU00108"/>
    </source>
</evidence>
<evidence type="ECO:0000256" key="16">
    <source>
        <dbReference type="ARBA" id="ARBA00023242"/>
    </source>
</evidence>
<dbReference type="InterPro" id="IPR009057">
    <property type="entry name" value="Homeodomain-like_sf"/>
</dbReference>
<keyword evidence="5" id="KW-0547">Nucleotide-binding</keyword>
<keyword evidence="12" id="KW-0496">Mitochondrion</keyword>
<evidence type="ECO:0000256" key="1">
    <source>
        <dbReference type="ARBA" id="ARBA00003263"/>
    </source>
</evidence>
<evidence type="ECO:0000256" key="3">
    <source>
        <dbReference type="ARBA" id="ARBA00022692"/>
    </source>
</evidence>
<dbReference type="Pfam" id="PF00350">
    <property type="entry name" value="Dynamin_N"/>
    <property type="match status" value="1"/>
</dbReference>
<feature type="compositionally biased region" description="Low complexity" evidence="20">
    <location>
        <begin position="804"/>
        <end position="816"/>
    </location>
</feature>
<feature type="DNA-binding region" description="Homeobox" evidence="17">
    <location>
        <begin position="933"/>
        <end position="992"/>
    </location>
</feature>
<dbReference type="Gene3D" id="1.20.5.110">
    <property type="match status" value="1"/>
</dbReference>
<feature type="coiled-coil region" evidence="19">
    <location>
        <begin position="676"/>
        <end position="713"/>
    </location>
</feature>
<evidence type="ECO:0000256" key="4">
    <source>
        <dbReference type="ARBA" id="ARBA00022724"/>
    </source>
</evidence>
<evidence type="ECO:0000313" key="24">
    <source>
        <dbReference type="EMBL" id="KAE8293009.1"/>
    </source>
</evidence>
<dbReference type="SUPFAM" id="SSF111479">
    <property type="entry name" value="Fzo-like conserved region"/>
    <property type="match status" value="1"/>
</dbReference>
<dbReference type="Pfam" id="PF04799">
    <property type="entry name" value="Fzo_mitofusin"/>
    <property type="match status" value="1"/>
</dbReference>
<dbReference type="SUPFAM" id="SSF52540">
    <property type="entry name" value="P-loop containing nucleoside triphosphate hydrolases"/>
    <property type="match status" value="1"/>
</dbReference>
<dbReference type="SMART" id="SM00351">
    <property type="entry name" value="PAX"/>
    <property type="match status" value="1"/>
</dbReference>
<dbReference type="InterPro" id="IPR045063">
    <property type="entry name" value="Dynamin_N"/>
</dbReference>
<comment type="function">
    <text evidence="1">Sequence-specific transcription factor which is part of a developmental regulatory system that provides cells with specific positional identities on the anterior-posterior axis.</text>
</comment>
<evidence type="ECO:0000256" key="9">
    <source>
        <dbReference type="ARBA" id="ARBA00022989"/>
    </source>
</evidence>
<dbReference type="Pfam" id="PF00292">
    <property type="entry name" value="PAX"/>
    <property type="match status" value="1"/>
</dbReference>
<keyword evidence="7" id="KW-0378">Hydrolase</keyword>
<dbReference type="SUPFAM" id="SSF46689">
    <property type="entry name" value="Homeodomain-like"/>
    <property type="match status" value="2"/>
</dbReference>
<evidence type="ECO:0000256" key="13">
    <source>
        <dbReference type="ARBA" id="ARBA00023134"/>
    </source>
</evidence>
<keyword evidence="3" id="KW-0812">Transmembrane</keyword>
<dbReference type="AlphaFoldDB" id="A0A6G0INC3"/>
<keyword evidence="10 19" id="KW-0175">Coiled coil</keyword>
<dbReference type="GO" id="GO:0005525">
    <property type="term" value="F:GTP binding"/>
    <property type="evidence" value="ECO:0007669"/>
    <property type="project" value="UniProtKB-KW"/>
</dbReference>
<evidence type="ECO:0000256" key="20">
    <source>
        <dbReference type="SAM" id="MobiDB-lite"/>
    </source>
</evidence>
<keyword evidence="15 17" id="KW-0371">Homeobox</keyword>
<sequence>MAEVNASPLKHFVTAKKKINGIFEQLGAYIKESACFLEDTYKNEDWTQSPQEQVQEVRGYLAKVAGIGEVLARRHMKVVFFGRTSNGKSSVINAMLCDKVLPSGIGHTTNCFLRVEGTDGNEAFLLTEGSEERKSIKTVNQLAHALHQDEDLDAGSLVCVMWPKAKCALLRDDLVLVDRHRCHHRTGQLDRLLVDADVFVLVANSESTLMQTEKSFFHKVNERLSSPNIFILNNRWDASASEPEYMEEVRRQHMDRCTNFLVDELGVVDRAQASDRIFFVSAKEVLQARVQKAQGMPEAGGALAEGFQARMFEFQNFERRFEECISQSAVKTKFEQHTVRAKQISEALRRIMDSVHIAAQEQRVYCLETKEDRQDRLEFIDKQLDLLTLDCKAKIKKITEEVERQVSNAMAEEIRKLNLLVDDFHMDFHPSLVVLKVYKNELHRHIEEGLGKNMSERCSTSITSALQGTQTDMIEGLKPLLPSQVREQVDKLVPRQCFSLSYDLACDKLCSDFQEDISFHFSLGWTMLVNRFLGPKNTRRALMGYNDQVPRPMALTPVSTSMPPFPQGSVTQEELMVSMVTGLASLTSRTSMGVLVVGGVIWKAVGWRLIALSVGLYGLLYVYERLTWTTKAKERAFKRQFVDYASEKLQLIVSYTGSNCSHQVQQELAGVFAQLCQQVDVTRQNLEDEITDMNNKIELLDGLQSKAKLLRNKAGWLDSELNMFTQQYLHHSKNGSADDAPGSRTELPPYWIPSGSVHSSGQDGSTSSAGLHYGRPLPNHIRHKIVEMAHHGIRPCVIPRQLRVSPRLRPPKSSLSATRRPVHPTWSDRSSKPRQVATPDVEKRIEEYKRDNPGMFSWEIRDKLLKDGVQFDQSCASSSIREKEDEEECDKKDEDGEKKTKHSIDGILGDKGSRMDEVSDVESEPDLPLKRKQRRSRTTFTAEQLEELEKAFERTHYPDIYTREELAQRTKLTEARVQVWFSNRRARWRKQAGANQLAAFNHLLPGGFPPTGMPTLPTYQLPESSYPTNTLPQDGSGTLHRPQPLPPSTMHQSGLSSTDSSSAYGLASNRHSFSSYSDTFMSAAAPSNHVNPVSNGLSPQVMSILSNPSGVSSQPQHDFSISPLHSALDSSPSNAISASCSQRSADSSIKTVDSLPSSQSYCPPTYSTTSYSMDPAVAAAGYQYSQYGQTAVDYLAKNVSLSSQRRMKLADHSAVLGLLQVETGQAY</sequence>
<evidence type="ECO:0000259" key="22">
    <source>
        <dbReference type="PROSITE" id="PS51057"/>
    </source>
</evidence>
<dbReference type="InterPro" id="IPR036388">
    <property type="entry name" value="WH-like_DNA-bd_sf"/>
</dbReference>
<dbReference type="CDD" id="cd09912">
    <property type="entry name" value="DLP_2"/>
    <property type="match status" value="1"/>
</dbReference>
<keyword evidence="16 17" id="KW-0539">Nucleus</keyword>
<feature type="region of interest" description="Disordered" evidence="20">
    <location>
        <begin position="1011"/>
        <end position="1063"/>
    </location>
</feature>
<keyword evidence="13" id="KW-0342">GTP-binding</keyword>
<dbReference type="SMART" id="SM00389">
    <property type="entry name" value="HOX"/>
    <property type="match status" value="1"/>
</dbReference>
<dbReference type="Gene3D" id="1.10.10.60">
    <property type="entry name" value="Homeodomain-like"/>
    <property type="match status" value="1"/>
</dbReference>
<dbReference type="FunFam" id="3.40.50.300:FF:000214">
    <property type="entry name" value="Mitofusin 2"/>
    <property type="match status" value="1"/>
</dbReference>
<dbReference type="InterPro" id="IPR017970">
    <property type="entry name" value="Homeobox_CS"/>
</dbReference>
<dbReference type="GO" id="GO:0003677">
    <property type="term" value="F:DNA binding"/>
    <property type="evidence" value="ECO:0007669"/>
    <property type="project" value="UniProtKB-UniRule"/>
</dbReference>
<dbReference type="PANTHER" id="PTHR10465">
    <property type="entry name" value="TRANSMEMBRANE GTPASE FZO1"/>
    <property type="match status" value="1"/>
</dbReference>
<evidence type="ECO:0000256" key="15">
    <source>
        <dbReference type="ARBA" id="ARBA00023155"/>
    </source>
</evidence>
<feature type="domain" description="Homeobox" evidence="21">
    <location>
        <begin position="931"/>
        <end position="991"/>
    </location>
</feature>
<evidence type="ECO:0000256" key="8">
    <source>
        <dbReference type="ARBA" id="ARBA00022843"/>
    </source>
</evidence>
<dbReference type="PROSITE" id="PS51057">
    <property type="entry name" value="PAIRED_2"/>
    <property type="match status" value="1"/>
</dbReference>
<evidence type="ECO:0000259" key="23">
    <source>
        <dbReference type="PROSITE" id="PS51718"/>
    </source>
</evidence>
<dbReference type="FunFam" id="1.20.5.110:FF:000012">
    <property type="entry name" value="Mitofusin 2"/>
    <property type="match status" value="1"/>
</dbReference>
<feature type="compositionally biased region" description="Basic and acidic residues" evidence="20">
    <location>
        <begin position="889"/>
        <end position="904"/>
    </location>
</feature>
<dbReference type="InterPro" id="IPR027417">
    <property type="entry name" value="P-loop_NTPase"/>
</dbReference>
<keyword evidence="14" id="KW-0472">Membrane</keyword>
<dbReference type="Gene3D" id="1.10.10.10">
    <property type="entry name" value="Winged helix-like DNA-binding domain superfamily/Winged helix DNA-binding domain"/>
    <property type="match status" value="2"/>
</dbReference>
<evidence type="ECO:0000259" key="21">
    <source>
        <dbReference type="PROSITE" id="PS50071"/>
    </source>
</evidence>
<keyword evidence="4" id="KW-0563">Paired box</keyword>
<keyword evidence="6" id="KW-1000">Mitochondrion outer membrane</keyword>
<dbReference type="Pfam" id="PF00046">
    <property type="entry name" value="Homeodomain"/>
    <property type="match status" value="1"/>
</dbReference>
<dbReference type="Proteomes" id="UP000424527">
    <property type="component" value="Unassembled WGS sequence"/>
</dbReference>
<dbReference type="GO" id="GO:0009653">
    <property type="term" value="P:anatomical structure morphogenesis"/>
    <property type="evidence" value="ECO:0007669"/>
    <property type="project" value="UniProtKB-ARBA"/>
</dbReference>
<keyword evidence="25" id="KW-1185">Reference proteome</keyword>
<dbReference type="GO" id="GO:0003924">
    <property type="term" value="F:GTPase activity"/>
    <property type="evidence" value="ECO:0007669"/>
    <property type="project" value="InterPro"/>
</dbReference>
<dbReference type="GO" id="GO:0000981">
    <property type="term" value="F:DNA-binding transcription factor activity, RNA polymerase II-specific"/>
    <property type="evidence" value="ECO:0007669"/>
    <property type="project" value="InterPro"/>
</dbReference>
<reference evidence="24 25" key="1">
    <citation type="submission" date="2019-07" db="EMBL/GenBank/DDBJ databases">
        <title>Chromosome genome assembly for large yellow croaker.</title>
        <authorList>
            <person name="Xiao S."/>
        </authorList>
    </citation>
    <scope>NUCLEOTIDE SEQUENCE [LARGE SCALE GENOMIC DNA]</scope>
    <source>
        <strain evidence="24">JMULYC20181020</strain>
        <tissue evidence="24">Muscle</tissue>
    </source>
</reference>
<evidence type="ECO:0000256" key="7">
    <source>
        <dbReference type="ARBA" id="ARBA00022801"/>
    </source>
</evidence>
<dbReference type="FunFam" id="1.10.10.60:FF:000035">
    <property type="entry name" value="paired box protein Pax-3 isoform X2"/>
    <property type="match status" value="1"/>
</dbReference>
<gene>
    <name evidence="24" type="ORF">D5F01_LYC08102</name>
</gene>
<name>A0A6G0INC3_LARCR</name>
<organism evidence="24 25">
    <name type="scientific">Larimichthys crocea</name>
    <name type="common">Large yellow croaker</name>
    <name type="synonym">Pseudosciaena crocea</name>
    <dbReference type="NCBI Taxonomy" id="215358"/>
    <lineage>
        <taxon>Eukaryota</taxon>
        <taxon>Metazoa</taxon>
        <taxon>Chordata</taxon>
        <taxon>Craniata</taxon>
        <taxon>Vertebrata</taxon>
        <taxon>Euteleostomi</taxon>
        <taxon>Actinopterygii</taxon>
        <taxon>Neopterygii</taxon>
        <taxon>Teleostei</taxon>
        <taxon>Neoteleostei</taxon>
        <taxon>Acanthomorphata</taxon>
        <taxon>Eupercaria</taxon>
        <taxon>Sciaenidae</taxon>
        <taxon>Larimichthys</taxon>
    </lineage>
</organism>
<comment type="caution">
    <text evidence="24">The sequence shown here is derived from an EMBL/GenBank/DDBJ whole genome shotgun (WGS) entry which is preliminary data.</text>
</comment>
<dbReference type="InterPro" id="IPR022106">
    <property type="entry name" value="Pax7_C"/>
</dbReference>
<dbReference type="InterPro" id="IPR006884">
    <property type="entry name" value="Fzo/mitofusin_HR2"/>
</dbReference>
<proteinExistence type="predicted"/>
<dbReference type="InterPro" id="IPR027094">
    <property type="entry name" value="Mitofusin_fam"/>
</dbReference>
<dbReference type="InterPro" id="IPR001356">
    <property type="entry name" value="HD"/>
</dbReference>
<evidence type="ECO:0000256" key="19">
    <source>
        <dbReference type="SAM" id="Coils"/>
    </source>
</evidence>
<evidence type="ECO:0000256" key="11">
    <source>
        <dbReference type="ARBA" id="ARBA00023125"/>
    </source>
</evidence>
<evidence type="ECO:0000313" key="25">
    <source>
        <dbReference type="Proteomes" id="UP000424527"/>
    </source>
</evidence>
<dbReference type="GO" id="GO:0005634">
    <property type="term" value="C:nucleus"/>
    <property type="evidence" value="ECO:0007669"/>
    <property type="project" value="UniProtKB-SubCell"/>
</dbReference>
<dbReference type="Gene3D" id="3.40.50.300">
    <property type="entry name" value="P-loop containing nucleotide triphosphate hydrolases"/>
    <property type="match status" value="1"/>
</dbReference>
<dbReference type="PROSITE" id="PS00027">
    <property type="entry name" value="HOMEOBOX_1"/>
    <property type="match status" value="1"/>
</dbReference>
<protein>
    <submittedName>
        <fullName evidence="24">Mitofusin-2</fullName>
    </submittedName>
</protein>
<dbReference type="GO" id="GO:0005741">
    <property type="term" value="C:mitochondrial outer membrane"/>
    <property type="evidence" value="ECO:0007669"/>
    <property type="project" value="UniProtKB-SubCell"/>
</dbReference>
<evidence type="ECO:0000256" key="2">
    <source>
        <dbReference type="ARBA" id="ARBA00004374"/>
    </source>
</evidence>
<feature type="domain" description="Dynamin-type G" evidence="23">
    <location>
        <begin position="72"/>
        <end position="318"/>
    </location>
</feature>
<dbReference type="GO" id="GO:0051646">
    <property type="term" value="P:mitochondrion localization"/>
    <property type="evidence" value="ECO:0007669"/>
    <property type="project" value="TreeGrafter"/>
</dbReference>
<dbReference type="InterPro" id="IPR001523">
    <property type="entry name" value="Paired_dom"/>
</dbReference>
<feature type="compositionally biased region" description="Polar residues" evidence="20">
    <location>
        <begin position="1017"/>
        <end position="1036"/>
    </location>
</feature>
<feature type="region of interest" description="Disordered" evidence="20">
    <location>
        <begin position="804"/>
        <end position="842"/>
    </location>
</feature>
<dbReference type="Pfam" id="PF12360">
    <property type="entry name" value="Pax7"/>
    <property type="match status" value="1"/>
</dbReference>
<evidence type="ECO:0000256" key="6">
    <source>
        <dbReference type="ARBA" id="ARBA00022787"/>
    </source>
</evidence>
<feature type="domain" description="Paired" evidence="22">
    <location>
        <begin position="761"/>
        <end position="888"/>
    </location>
</feature>
<feature type="region of interest" description="Disordered" evidence="20">
    <location>
        <begin position="874"/>
        <end position="939"/>
    </location>
</feature>
<keyword evidence="9" id="KW-1133">Transmembrane helix</keyword>
<dbReference type="PANTHER" id="PTHR10465:SF1">
    <property type="entry name" value="MITOFUSIN-2"/>
    <property type="match status" value="1"/>
</dbReference>
<keyword evidence="8" id="KW-0832">Ubl conjugation</keyword>
<accession>A0A6G0INC3</accession>
<dbReference type="CDD" id="cd00086">
    <property type="entry name" value="homeodomain"/>
    <property type="match status" value="1"/>
</dbReference>
<evidence type="ECO:0000256" key="5">
    <source>
        <dbReference type="ARBA" id="ARBA00022741"/>
    </source>
</evidence>
<dbReference type="PROSITE" id="PS50071">
    <property type="entry name" value="HOMEOBOX_2"/>
    <property type="match status" value="1"/>
</dbReference>
<dbReference type="EMBL" id="REGW02000008">
    <property type="protein sequence ID" value="KAE8293009.1"/>
    <property type="molecule type" value="Genomic_DNA"/>
</dbReference>
<keyword evidence="11 17" id="KW-0238">DNA-binding</keyword>
<evidence type="ECO:0000256" key="14">
    <source>
        <dbReference type="ARBA" id="ARBA00023136"/>
    </source>
</evidence>
<evidence type="ECO:0000256" key="18">
    <source>
        <dbReference type="RuleBase" id="RU000682"/>
    </source>
</evidence>
<feature type="compositionally biased region" description="Polar residues" evidence="20">
    <location>
        <begin position="1049"/>
        <end position="1063"/>
    </location>
</feature>